<evidence type="ECO:0000256" key="1">
    <source>
        <dbReference type="SAM" id="Phobius"/>
    </source>
</evidence>
<gene>
    <name evidence="2" type="ORF">GCM10023195_42990</name>
</gene>
<comment type="caution">
    <text evidence="2">The sequence shown here is derived from an EMBL/GenBank/DDBJ whole genome shotgun (WGS) entry which is preliminary data.</text>
</comment>
<evidence type="ECO:0000313" key="2">
    <source>
        <dbReference type="EMBL" id="GAA4610470.1"/>
    </source>
</evidence>
<protein>
    <submittedName>
        <fullName evidence="2">Uncharacterized protein</fullName>
    </submittedName>
</protein>
<organism evidence="2 3">
    <name type="scientific">Actinoallomurus liliacearum</name>
    <dbReference type="NCBI Taxonomy" id="1080073"/>
    <lineage>
        <taxon>Bacteria</taxon>
        <taxon>Bacillati</taxon>
        <taxon>Actinomycetota</taxon>
        <taxon>Actinomycetes</taxon>
        <taxon>Streptosporangiales</taxon>
        <taxon>Thermomonosporaceae</taxon>
        <taxon>Actinoallomurus</taxon>
    </lineage>
</organism>
<keyword evidence="3" id="KW-1185">Reference proteome</keyword>
<name>A0ABP8TKI9_9ACTN</name>
<reference evidence="3" key="1">
    <citation type="journal article" date="2019" name="Int. J. Syst. Evol. Microbiol.">
        <title>The Global Catalogue of Microorganisms (GCM) 10K type strain sequencing project: providing services to taxonomists for standard genome sequencing and annotation.</title>
        <authorList>
            <consortium name="The Broad Institute Genomics Platform"/>
            <consortium name="The Broad Institute Genome Sequencing Center for Infectious Disease"/>
            <person name="Wu L."/>
            <person name="Ma J."/>
        </authorList>
    </citation>
    <scope>NUCLEOTIDE SEQUENCE [LARGE SCALE GENOMIC DNA]</scope>
    <source>
        <strain evidence="3">JCM 17938</strain>
    </source>
</reference>
<dbReference type="Proteomes" id="UP001500212">
    <property type="component" value="Unassembled WGS sequence"/>
</dbReference>
<sequence length="67" mass="6817">MTGAFVAPPLVGVPLVPVCVGAPLVPVCVGVMLALRMVTPRVSSEFHAADLGRGVLYCPDAPVFGKA</sequence>
<proteinExistence type="predicted"/>
<dbReference type="EMBL" id="BAABHJ010000012">
    <property type="protein sequence ID" value="GAA4610470.1"/>
    <property type="molecule type" value="Genomic_DNA"/>
</dbReference>
<keyword evidence="1" id="KW-0812">Transmembrane</keyword>
<evidence type="ECO:0000313" key="3">
    <source>
        <dbReference type="Proteomes" id="UP001500212"/>
    </source>
</evidence>
<keyword evidence="1" id="KW-1133">Transmembrane helix</keyword>
<accession>A0ABP8TKI9</accession>
<feature type="transmembrane region" description="Helical" evidence="1">
    <location>
        <begin position="15"/>
        <end position="35"/>
    </location>
</feature>
<keyword evidence="1" id="KW-0472">Membrane</keyword>